<dbReference type="EMBL" id="BNCO01000083">
    <property type="protein sequence ID" value="GIL66237.1"/>
    <property type="molecule type" value="Genomic_DNA"/>
</dbReference>
<evidence type="ECO:0000256" key="1">
    <source>
        <dbReference type="SAM" id="SignalP"/>
    </source>
</evidence>
<dbReference type="Proteomes" id="UP000747399">
    <property type="component" value="Unassembled WGS sequence"/>
</dbReference>
<comment type="caution">
    <text evidence="2">The sequence shown here is derived from an EMBL/GenBank/DDBJ whole genome shotgun (WGS) entry which is preliminary data.</text>
</comment>
<reference evidence="2" key="1">
    <citation type="journal article" date="2021" name="Proc. Natl. Acad. Sci. U.S.A.">
        <title>Three genomes in the algal genus Volvox reveal the fate of a haploid sex-determining region after a transition to homothallism.</title>
        <authorList>
            <person name="Yamamoto K."/>
            <person name="Hamaji T."/>
            <person name="Kawai-Toyooka H."/>
            <person name="Matsuzaki R."/>
            <person name="Takahashi F."/>
            <person name="Nishimura Y."/>
            <person name="Kawachi M."/>
            <person name="Noguchi H."/>
            <person name="Minakuchi Y."/>
            <person name="Umen J.G."/>
            <person name="Toyoda A."/>
            <person name="Nozaki H."/>
        </authorList>
    </citation>
    <scope>NUCLEOTIDE SEQUENCE</scope>
    <source>
        <strain evidence="2">NIES-3780</strain>
    </source>
</reference>
<evidence type="ECO:0000313" key="2">
    <source>
        <dbReference type="EMBL" id="GIL66237.1"/>
    </source>
</evidence>
<accession>A0A8J4BQ53</accession>
<feature type="chain" id="PRO_5035268435" description="Secreted protein" evidence="1">
    <location>
        <begin position="19"/>
        <end position="107"/>
    </location>
</feature>
<proteinExistence type="predicted"/>
<dbReference type="AlphaFoldDB" id="A0A8J4BQ53"/>
<evidence type="ECO:0008006" key="4">
    <source>
        <dbReference type="Google" id="ProtNLM"/>
    </source>
</evidence>
<feature type="signal peptide" evidence="1">
    <location>
        <begin position="1"/>
        <end position="18"/>
    </location>
</feature>
<keyword evidence="1" id="KW-0732">Signal</keyword>
<name>A0A8J4BQ53_9CHLO</name>
<sequence length="107" mass="11621">MVLVLLPWRWCCWYGAGAAAMVYGRVKCGILEAQSSVCREGLEAVWGSCRLSPTPLPPHMLPPPPFPARHHHHLHPHVSLALLPVHCPQGGDGVCSNCTCTAYNSTI</sequence>
<protein>
    <recommendedName>
        <fullName evidence="4">Secreted protein</fullName>
    </recommendedName>
</protein>
<organism evidence="2 3">
    <name type="scientific">Volvox africanus</name>
    <dbReference type="NCBI Taxonomy" id="51714"/>
    <lineage>
        <taxon>Eukaryota</taxon>
        <taxon>Viridiplantae</taxon>
        <taxon>Chlorophyta</taxon>
        <taxon>core chlorophytes</taxon>
        <taxon>Chlorophyceae</taxon>
        <taxon>CS clade</taxon>
        <taxon>Chlamydomonadales</taxon>
        <taxon>Volvocaceae</taxon>
        <taxon>Volvox</taxon>
    </lineage>
</organism>
<gene>
    <name evidence="2" type="ORF">Vafri_19854</name>
</gene>
<evidence type="ECO:0000313" key="3">
    <source>
        <dbReference type="Proteomes" id="UP000747399"/>
    </source>
</evidence>
<keyword evidence="3" id="KW-1185">Reference proteome</keyword>